<dbReference type="AlphaFoldDB" id="A0A380HM39"/>
<reference evidence="1 2" key="1">
    <citation type="submission" date="2018-06" db="EMBL/GenBank/DDBJ databases">
        <authorList>
            <consortium name="Pathogen Informatics"/>
            <person name="Doyle S."/>
        </authorList>
    </citation>
    <scope>NUCLEOTIDE SEQUENCE [LARGE SCALE GENOMIC DNA]</scope>
    <source>
        <strain evidence="1 2">NCTC7688</strain>
    </source>
</reference>
<gene>
    <name evidence="1" type="ORF">NCTC7688_01219</name>
</gene>
<evidence type="ECO:0000313" key="2">
    <source>
        <dbReference type="Proteomes" id="UP000254707"/>
    </source>
</evidence>
<sequence length="107" mass="12685">MGKTITRKDGSKATELEEFNFSNHKYKVEAIVIENPMGKLYVRFRLTVVNKNKKFEIEVAKYLADKYLFLMRALHLEESEKPFFMAHNILEIVSKDSVSHRELYELR</sequence>
<accession>A0A380HM39</accession>
<dbReference type="Proteomes" id="UP000254707">
    <property type="component" value="Unassembled WGS sequence"/>
</dbReference>
<name>A0A380HM39_STASA</name>
<evidence type="ECO:0000313" key="1">
    <source>
        <dbReference type="EMBL" id="SUM82665.1"/>
    </source>
</evidence>
<organism evidence="1 2">
    <name type="scientific">Staphylococcus saprophyticus</name>
    <dbReference type="NCBI Taxonomy" id="29385"/>
    <lineage>
        <taxon>Bacteria</taxon>
        <taxon>Bacillati</taxon>
        <taxon>Bacillota</taxon>
        <taxon>Bacilli</taxon>
        <taxon>Bacillales</taxon>
        <taxon>Staphylococcaceae</taxon>
        <taxon>Staphylococcus</taxon>
    </lineage>
</organism>
<protein>
    <submittedName>
        <fullName evidence="1">Uncharacterized protein</fullName>
    </submittedName>
</protein>
<proteinExistence type="predicted"/>
<dbReference type="EMBL" id="UHED01000001">
    <property type="protein sequence ID" value="SUM82665.1"/>
    <property type="molecule type" value="Genomic_DNA"/>
</dbReference>
<dbReference type="RefSeq" id="WP_115340541.1">
    <property type="nucleotide sequence ID" value="NZ_UHED01000001.1"/>
</dbReference>